<dbReference type="InterPro" id="IPR011009">
    <property type="entry name" value="Kinase-like_dom_sf"/>
</dbReference>
<keyword evidence="2" id="KW-0723">Serine/threonine-protein kinase</keyword>
<dbReference type="AlphaFoldDB" id="L7FMF3"/>
<dbReference type="InterPro" id="IPR000719">
    <property type="entry name" value="Prot_kinase_dom"/>
</dbReference>
<keyword evidence="2" id="KW-0418">Kinase</keyword>
<dbReference type="InterPro" id="IPR050285">
    <property type="entry name" value="STE20_Ser/Thr_kinase"/>
</dbReference>
<dbReference type="KEGG" id="eiv:EIN_129230"/>
<dbReference type="OrthoDB" id="26006at2759"/>
<dbReference type="GeneID" id="14890591"/>
<protein>
    <submittedName>
        <fullName evidence="2">Serine/threonine protein kinase, putative</fullName>
        <ecNumber evidence="2">2.7.11.1</ecNumber>
    </submittedName>
</protein>
<name>L7FMF3_ENTIV</name>
<dbReference type="Gene3D" id="1.10.510.10">
    <property type="entry name" value="Transferase(Phosphotransferase) domain 1"/>
    <property type="match status" value="1"/>
</dbReference>
<sequence>MPQKLEFQGTWASNCFLASEKELMSKPAPEKKKDKKRWFFKKSKKEEDFLISEPMDFKQTQHVYLGEAGLQGLPPEWTARLKKGGVSDKDIAEHKEVCGQIAKIEVDQGAKSRLCNAKSEEKEEVIDLKSFTTQSDPDENYENLAKMENGDEDEYMATRKSDGLEVSLRRIGVTDKNKKVIVREVSVLKKCSNENILKYVECYLINDMLWLVTELMDFGELTNLIDLHQSLPMLEMHIAYVMDHLVDALCYIHSIGYIHRDIKSDNLLVKKDGIIKLANFGSVAFVDEKHPTRNSVIGTPFWMSPELIRSMDYGNKVDTWSLGVTCFECAHGAPPYIDLPPMKAMLQITTKGMPDLEGQWSDNFKKFFGDCCQSDVEKRPTETQLKNYEFLKEKCTKEEFADLVKKAVVLVDEEKDDDGLPTNEEQEKQEI</sequence>
<evidence type="ECO:0000313" key="2">
    <source>
        <dbReference type="EMBL" id="ELP91583.1"/>
    </source>
</evidence>
<dbReference type="EMBL" id="KB206458">
    <property type="protein sequence ID" value="ELP91583.1"/>
    <property type="molecule type" value="Genomic_DNA"/>
</dbReference>
<dbReference type="SUPFAM" id="SSF56112">
    <property type="entry name" value="Protein kinase-like (PK-like)"/>
    <property type="match status" value="1"/>
</dbReference>
<dbReference type="GO" id="GO:0035556">
    <property type="term" value="P:intracellular signal transduction"/>
    <property type="evidence" value="ECO:0007669"/>
    <property type="project" value="TreeGrafter"/>
</dbReference>
<proteinExistence type="predicted"/>
<dbReference type="PANTHER" id="PTHR48015">
    <property type="entry name" value="SERINE/THREONINE-PROTEIN KINASE TAO"/>
    <property type="match status" value="1"/>
</dbReference>
<evidence type="ECO:0000259" key="1">
    <source>
        <dbReference type="PROSITE" id="PS50011"/>
    </source>
</evidence>
<dbReference type="EC" id="2.7.11.1" evidence="2"/>
<dbReference type="PROSITE" id="PS00108">
    <property type="entry name" value="PROTEIN_KINASE_ST"/>
    <property type="match status" value="1"/>
</dbReference>
<dbReference type="SMART" id="SM00220">
    <property type="entry name" value="S_TKc"/>
    <property type="match status" value="1"/>
</dbReference>
<dbReference type="PROSITE" id="PS50011">
    <property type="entry name" value="PROTEIN_KINASE_DOM"/>
    <property type="match status" value="1"/>
</dbReference>
<dbReference type="Gene3D" id="3.90.810.10">
    <property type="entry name" value="CRIB domain"/>
    <property type="match status" value="1"/>
</dbReference>
<dbReference type="Pfam" id="PF00069">
    <property type="entry name" value="Pkinase"/>
    <property type="match status" value="1"/>
</dbReference>
<dbReference type="Proteomes" id="UP000014680">
    <property type="component" value="Unassembled WGS sequence"/>
</dbReference>
<evidence type="ECO:0000313" key="3">
    <source>
        <dbReference type="Proteomes" id="UP000014680"/>
    </source>
</evidence>
<dbReference type="GO" id="GO:0005524">
    <property type="term" value="F:ATP binding"/>
    <property type="evidence" value="ECO:0007669"/>
    <property type="project" value="InterPro"/>
</dbReference>
<dbReference type="InterPro" id="IPR036936">
    <property type="entry name" value="CRIB_dom_sf"/>
</dbReference>
<accession>L7FMF3</accession>
<dbReference type="PANTHER" id="PTHR48015:SF35">
    <property type="entry name" value="SERINE_THREONINE-PROTEIN KINASE PAK"/>
    <property type="match status" value="1"/>
</dbReference>
<keyword evidence="3" id="KW-1185">Reference proteome</keyword>
<dbReference type="GO" id="GO:0043408">
    <property type="term" value="P:regulation of MAPK cascade"/>
    <property type="evidence" value="ECO:0007669"/>
    <property type="project" value="TreeGrafter"/>
</dbReference>
<dbReference type="GO" id="GO:0004674">
    <property type="term" value="F:protein serine/threonine kinase activity"/>
    <property type="evidence" value="ECO:0007669"/>
    <property type="project" value="UniProtKB-KW"/>
</dbReference>
<dbReference type="RefSeq" id="XP_004258354.1">
    <property type="nucleotide sequence ID" value="XM_004258306.1"/>
</dbReference>
<dbReference type="VEuPathDB" id="AmoebaDB:EIN_129230"/>
<gene>
    <name evidence="2" type="ORF">EIN_129230</name>
</gene>
<keyword evidence="2" id="KW-0808">Transferase</keyword>
<reference evidence="2 3" key="1">
    <citation type="submission" date="2012-10" db="EMBL/GenBank/DDBJ databases">
        <authorList>
            <person name="Zafar N."/>
            <person name="Inman J."/>
            <person name="Hall N."/>
            <person name="Lorenzi H."/>
            <person name="Caler E."/>
        </authorList>
    </citation>
    <scope>NUCLEOTIDE SEQUENCE [LARGE SCALE GENOMIC DNA]</scope>
    <source>
        <strain evidence="2 3">IP1</strain>
    </source>
</reference>
<dbReference type="InterPro" id="IPR008271">
    <property type="entry name" value="Ser/Thr_kinase_AS"/>
</dbReference>
<feature type="domain" description="Protein kinase" evidence="1">
    <location>
        <begin position="141"/>
        <end position="391"/>
    </location>
</feature>
<organism evidence="2 3">
    <name type="scientific">Entamoeba invadens IP1</name>
    <dbReference type="NCBI Taxonomy" id="370355"/>
    <lineage>
        <taxon>Eukaryota</taxon>
        <taxon>Amoebozoa</taxon>
        <taxon>Evosea</taxon>
        <taxon>Archamoebae</taxon>
        <taxon>Mastigamoebida</taxon>
        <taxon>Entamoebidae</taxon>
        <taxon>Entamoeba</taxon>
    </lineage>
</organism>
<dbReference type="GO" id="GO:0005737">
    <property type="term" value="C:cytoplasm"/>
    <property type="evidence" value="ECO:0007669"/>
    <property type="project" value="TreeGrafter"/>
</dbReference>